<dbReference type="AlphaFoldDB" id="A0A1H8ZY69"/>
<accession>A0A1H8ZY69</accession>
<protein>
    <submittedName>
        <fullName evidence="2">Uncharacterized protein</fullName>
    </submittedName>
</protein>
<feature type="region of interest" description="Disordered" evidence="1">
    <location>
        <begin position="1"/>
        <end position="58"/>
    </location>
</feature>
<evidence type="ECO:0000313" key="3">
    <source>
        <dbReference type="Proteomes" id="UP000198504"/>
    </source>
</evidence>
<sequence length="58" mass="5993">MSSQAQEPDVPATETEQSQEAVDPASTIGNLTVEDDPEGTVDPSELAGTASEDDEDVS</sequence>
<reference evidence="3" key="1">
    <citation type="submission" date="2016-10" db="EMBL/GenBank/DDBJ databases">
        <authorList>
            <person name="Varghese N."/>
            <person name="Submissions S."/>
        </authorList>
    </citation>
    <scope>NUCLEOTIDE SEQUENCE [LARGE SCALE GENOMIC DNA]</scope>
    <source>
        <strain evidence="3">CGMCC 4.6856</strain>
    </source>
</reference>
<dbReference type="Proteomes" id="UP000198504">
    <property type="component" value="Unassembled WGS sequence"/>
</dbReference>
<keyword evidence="3" id="KW-1185">Reference proteome</keyword>
<dbReference type="EMBL" id="FOFA01000001">
    <property type="protein sequence ID" value="SEP69334.1"/>
    <property type="molecule type" value="Genomic_DNA"/>
</dbReference>
<name>A0A1H8ZY69_9ACTN</name>
<evidence type="ECO:0000256" key="1">
    <source>
        <dbReference type="SAM" id="MobiDB-lite"/>
    </source>
</evidence>
<dbReference type="RefSeq" id="WP_170853947.1">
    <property type="nucleotide sequence ID" value="NZ_FOFA01000001.1"/>
</dbReference>
<proteinExistence type="predicted"/>
<organism evidence="2 3">
    <name type="scientific">Microlunatus flavus</name>
    <dbReference type="NCBI Taxonomy" id="1036181"/>
    <lineage>
        <taxon>Bacteria</taxon>
        <taxon>Bacillati</taxon>
        <taxon>Actinomycetota</taxon>
        <taxon>Actinomycetes</taxon>
        <taxon>Propionibacteriales</taxon>
        <taxon>Propionibacteriaceae</taxon>
        <taxon>Microlunatus</taxon>
    </lineage>
</organism>
<gene>
    <name evidence="2" type="ORF">SAMN05421756_101404</name>
</gene>
<evidence type="ECO:0000313" key="2">
    <source>
        <dbReference type="EMBL" id="SEP69334.1"/>
    </source>
</evidence>